<dbReference type="EMBL" id="CAADEZ010000020">
    <property type="protein sequence ID" value="VFJ44657.1"/>
    <property type="molecule type" value="Genomic_DNA"/>
</dbReference>
<proteinExistence type="predicted"/>
<dbReference type="Gene3D" id="3.30.1490.70">
    <property type="match status" value="1"/>
</dbReference>
<dbReference type="Gene3D" id="3.30.470.30">
    <property type="entry name" value="DNA ligase/mRNA capping enzyme"/>
    <property type="match status" value="1"/>
</dbReference>
<dbReference type="InterPro" id="IPR021122">
    <property type="entry name" value="RNA_ligase_dom_REL/Rnl2"/>
</dbReference>
<keyword evidence="2" id="KW-0436">Ligase</keyword>
<evidence type="ECO:0000313" key="3">
    <source>
        <dbReference type="EMBL" id="VFJ44970.1"/>
    </source>
</evidence>
<dbReference type="Pfam" id="PF09414">
    <property type="entry name" value="RNA_ligase"/>
    <property type="match status" value="1"/>
</dbReference>
<accession>A0A450RZF5</accession>
<reference evidence="2" key="1">
    <citation type="submission" date="2019-02" db="EMBL/GenBank/DDBJ databases">
        <authorList>
            <person name="Gruber-Vodicka R. H."/>
            <person name="Seah K. B. B."/>
        </authorList>
    </citation>
    <scope>NUCLEOTIDE SEQUENCE</scope>
    <source>
        <strain evidence="2">BECK_BZ163</strain>
        <strain evidence="4">BECK_BZ164</strain>
        <strain evidence="3">BECK_BZ165</strain>
    </source>
</reference>
<dbReference type="GO" id="GO:0016874">
    <property type="term" value="F:ligase activity"/>
    <property type="evidence" value="ECO:0007669"/>
    <property type="project" value="UniProtKB-KW"/>
</dbReference>
<protein>
    <submittedName>
        <fullName evidence="2">RNA ligase</fullName>
    </submittedName>
</protein>
<feature type="domain" description="RNA ligase" evidence="1">
    <location>
        <begin position="39"/>
        <end position="204"/>
    </location>
</feature>
<dbReference type="SUPFAM" id="SSF56091">
    <property type="entry name" value="DNA ligase/mRNA capping enzyme, catalytic domain"/>
    <property type="match status" value="1"/>
</dbReference>
<evidence type="ECO:0000259" key="1">
    <source>
        <dbReference type="Pfam" id="PF09414"/>
    </source>
</evidence>
<gene>
    <name evidence="2" type="ORF">BECKFM1743A_GA0114220_100209</name>
    <name evidence="4" type="ORF">BECKFM1743B_GA0114221_106991</name>
    <name evidence="3" type="ORF">BECKFM1743C_GA0114222_1001810</name>
</gene>
<name>A0A450RZF5_9GAMM</name>
<organism evidence="2">
    <name type="scientific">Candidatus Kentrum sp. FM</name>
    <dbReference type="NCBI Taxonomy" id="2126340"/>
    <lineage>
        <taxon>Bacteria</taxon>
        <taxon>Pseudomonadati</taxon>
        <taxon>Pseudomonadota</taxon>
        <taxon>Gammaproteobacteria</taxon>
        <taxon>Candidatus Kentrum</taxon>
    </lineage>
</organism>
<evidence type="ECO:0000313" key="4">
    <source>
        <dbReference type="EMBL" id="VFK20472.1"/>
    </source>
</evidence>
<dbReference type="EMBL" id="CAADFA010000018">
    <property type="protein sequence ID" value="VFJ44970.1"/>
    <property type="molecule type" value="Genomic_DNA"/>
</dbReference>
<evidence type="ECO:0000313" key="2">
    <source>
        <dbReference type="EMBL" id="VFJ44657.1"/>
    </source>
</evidence>
<dbReference type="AlphaFoldDB" id="A0A450RZF5"/>
<dbReference type="EMBL" id="CAADFL010000699">
    <property type="protein sequence ID" value="VFK20472.1"/>
    <property type="molecule type" value="Genomic_DNA"/>
</dbReference>
<sequence>MSEYHKIQTVYKRDPATRYKTLLIGQYATPEFQYLAHNQWIFTEKVDGTNTRVYVQEGQTRFGGKTDNAQMPARLLSALDELFAPKRDELLATFKDAEVCLYGEAYGAKIQKGGGRYRQDPGFVLFDIRVGQWWLRREDVEDLAARLGIDIVPVVGHGTLDEMAGRVKAGFGSRWGDFPAEGIVARPAVELKTRAGERVIAKLKARDFPDPGSGATGRE</sequence>